<keyword evidence="4" id="KW-0539">Nucleus</keyword>
<comment type="subcellular location">
    <subcellularLocation>
        <location evidence="1">Nucleus</location>
        <location evidence="1">Nucleolus</location>
    </subcellularLocation>
</comment>
<keyword evidence="7" id="KW-0812">Transmembrane</keyword>
<accession>A0A3Q2QI59</accession>
<feature type="domain" description="RRM" evidence="8">
    <location>
        <begin position="256"/>
        <end position="307"/>
    </location>
</feature>
<evidence type="ECO:0000256" key="7">
    <source>
        <dbReference type="SAM" id="Phobius"/>
    </source>
</evidence>
<dbReference type="Proteomes" id="UP000265000">
    <property type="component" value="Unplaced"/>
</dbReference>
<evidence type="ECO:0000313" key="10">
    <source>
        <dbReference type="Proteomes" id="UP000265000"/>
    </source>
</evidence>
<dbReference type="GO" id="GO:0005730">
    <property type="term" value="C:nucleolus"/>
    <property type="evidence" value="ECO:0007669"/>
    <property type="project" value="UniProtKB-SubCell"/>
</dbReference>
<feature type="region of interest" description="Disordered" evidence="6">
    <location>
        <begin position="108"/>
        <end position="133"/>
    </location>
</feature>
<keyword evidence="3 5" id="KW-0694">RNA-binding</keyword>
<keyword evidence="10" id="KW-1185">Reference proteome</keyword>
<reference evidence="9" key="1">
    <citation type="submission" date="2025-08" db="UniProtKB">
        <authorList>
            <consortium name="Ensembl"/>
        </authorList>
    </citation>
    <scope>IDENTIFICATION</scope>
</reference>
<name>A0A3Q2QI59_FUNHE</name>
<evidence type="ECO:0000256" key="6">
    <source>
        <dbReference type="SAM" id="MobiDB-lite"/>
    </source>
</evidence>
<evidence type="ECO:0000259" key="8">
    <source>
        <dbReference type="PROSITE" id="PS50102"/>
    </source>
</evidence>
<dbReference type="PANTHER" id="PTHR23236">
    <property type="entry name" value="EUKARYOTIC TRANSLATION INITIATION FACTOR 4B/4H"/>
    <property type="match status" value="1"/>
</dbReference>
<dbReference type="SUPFAM" id="SSF54928">
    <property type="entry name" value="RNA-binding domain, RBD"/>
    <property type="match status" value="1"/>
</dbReference>
<evidence type="ECO:0000256" key="3">
    <source>
        <dbReference type="ARBA" id="ARBA00022884"/>
    </source>
</evidence>
<organism evidence="9 10">
    <name type="scientific">Fundulus heteroclitus</name>
    <name type="common">Killifish</name>
    <name type="synonym">Mummichog</name>
    <dbReference type="NCBI Taxonomy" id="8078"/>
    <lineage>
        <taxon>Eukaryota</taxon>
        <taxon>Metazoa</taxon>
        <taxon>Chordata</taxon>
        <taxon>Craniata</taxon>
        <taxon>Vertebrata</taxon>
        <taxon>Euteleostomi</taxon>
        <taxon>Actinopterygii</taxon>
        <taxon>Neopterygii</taxon>
        <taxon>Teleostei</taxon>
        <taxon>Neoteleostei</taxon>
        <taxon>Acanthomorphata</taxon>
        <taxon>Ovalentaria</taxon>
        <taxon>Atherinomorphae</taxon>
        <taxon>Cyprinodontiformes</taxon>
        <taxon>Fundulidae</taxon>
        <taxon>Fundulus</taxon>
    </lineage>
</organism>
<comment type="similarity">
    <text evidence="2">Belongs to the RRM RBM34 family.</text>
</comment>
<dbReference type="PANTHER" id="PTHR23236:SF25">
    <property type="entry name" value="RNA-BINDING PROTEIN 34"/>
    <property type="match status" value="1"/>
</dbReference>
<evidence type="ECO:0000256" key="1">
    <source>
        <dbReference type="ARBA" id="ARBA00004604"/>
    </source>
</evidence>
<protein>
    <submittedName>
        <fullName evidence="9">RNA binding motif protein 34</fullName>
    </submittedName>
</protein>
<dbReference type="PROSITE" id="PS50102">
    <property type="entry name" value="RRM"/>
    <property type="match status" value="2"/>
</dbReference>
<dbReference type="InterPro" id="IPR035979">
    <property type="entry name" value="RBD_domain_sf"/>
</dbReference>
<reference evidence="9" key="2">
    <citation type="submission" date="2025-09" db="UniProtKB">
        <authorList>
            <consortium name="Ensembl"/>
        </authorList>
    </citation>
    <scope>IDENTIFICATION</scope>
</reference>
<evidence type="ECO:0000256" key="2">
    <source>
        <dbReference type="ARBA" id="ARBA00007077"/>
    </source>
</evidence>
<dbReference type="SMART" id="SM00360">
    <property type="entry name" value="RRM"/>
    <property type="match status" value="2"/>
</dbReference>
<dbReference type="Pfam" id="PF00076">
    <property type="entry name" value="RRM_1"/>
    <property type="match status" value="2"/>
</dbReference>
<keyword evidence="7" id="KW-1133">Transmembrane helix</keyword>
<sequence>MNTQNTNKTIAPSKCDLFVGLFLMLHFFSFLCFCLQRKMSLGQQSSAYAVGEPVPKLVQKSTERDEQHKSSLEVYVDVKQKKKMHLKKTSVAEQELLTRESSLLKADKDEYRPERSLKKRRTSETSRENDTEHWVMKRQRLKANRQEEALKLKRTVFVGNLPISCTMKTLRGLFRDKGSIESVRFRSMVREDPSMSRKEATIKRKVHPKRQSVNAYVVFKNEEGVANALERNGMEIDKGFIIRVDRVTDYSHDHKRSIFVGNLPFDIKELAFRRHFEKCGKVEAVRLVRDPNSGLGKGFGYILFEVQ</sequence>
<dbReference type="GeneTree" id="ENSGT00390000011249"/>
<dbReference type="GO" id="GO:0000463">
    <property type="term" value="P:maturation of LSU-rRNA from tricistronic rRNA transcript (SSU-rRNA, 5.8S rRNA, LSU-rRNA)"/>
    <property type="evidence" value="ECO:0007669"/>
    <property type="project" value="TreeGrafter"/>
</dbReference>
<dbReference type="AlphaFoldDB" id="A0A3Q2QI59"/>
<keyword evidence="7" id="KW-0472">Membrane</keyword>
<dbReference type="InterPro" id="IPR000504">
    <property type="entry name" value="RRM_dom"/>
</dbReference>
<dbReference type="Ensembl" id="ENSFHET00000001345.1">
    <property type="protein sequence ID" value="ENSFHEP00000026966.1"/>
    <property type="gene ID" value="ENSFHEG00000010140.1"/>
</dbReference>
<evidence type="ECO:0000256" key="5">
    <source>
        <dbReference type="PROSITE-ProRule" id="PRU00176"/>
    </source>
</evidence>
<dbReference type="CDD" id="cd12394">
    <property type="entry name" value="RRM1_RBM34"/>
    <property type="match status" value="1"/>
</dbReference>
<feature type="domain" description="RRM" evidence="8">
    <location>
        <begin position="154"/>
        <end position="249"/>
    </location>
</feature>
<dbReference type="STRING" id="8078.ENSFHEP00000026966"/>
<feature type="transmembrane region" description="Helical" evidence="7">
    <location>
        <begin position="17"/>
        <end position="35"/>
    </location>
</feature>
<dbReference type="InterPro" id="IPR012677">
    <property type="entry name" value="Nucleotide-bd_a/b_plait_sf"/>
</dbReference>
<evidence type="ECO:0000313" key="9">
    <source>
        <dbReference type="Ensembl" id="ENSFHEP00000026966.1"/>
    </source>
</evidence>
<dbReference type="Gene3D" id="3.30.70.330">
    <property type="match status" value="2"/>
</dbReference>
<proteinExistence type="inferred from homology"/>
<evidence type="ECO:0000256" key="4">
    <source>
        <dbReference type="ARBA" id="ARBA00023242"/>
    </source>
</evidence>
<dbReference type="GO" id="GO:0019843">
    <property type="term" value="F:rRNA binding"/>
    <property type="evidence" value="ECO:0007669"/>
    <property type="project" value="TreeGrafter"/>
</dbReference>